<evidence type="ECO:0000256" key="2">
    <source>
        <dbReference type="ARBA" id="ARBA00022840"/>
    </source>
</evidence>
<name>A0A645HXF6_9ZZZZ</name>
<feature type="compositionally biased region" description="Acidic residues" evidence="3">
    <location>
        <begin position="118"/>
        <end position="127"/>
    </location>
</feature>
<keyword evidence="1" id="KW-0547">Nucleotide-binding</keyword>
<dbReference type="GO" id="GO:0140662">
    <property type="term" value="F:ATP-dependent protein folding chaperone"/>
    <property type="evidence" value="ECO:0007669"/>
    <property type="project" value="InterPro"/>
</dbReference>
<evidence type="ECO:0000313" key="4">
    <source>
        <dbReference type="EMBL" id="MPN43192.1"/>
    </source>
</evidence>
<dbReference type="InterPro" id="IPR029048">
    <property type="entry name" value="HSP70_C_sf"/>
</dbReference>
<dbReference type="EMBL" id="VSSQ01101440">
    <property type="protein sequence ID" value="MPN43192.1"/>
    <property type="molecule type" value="Genomic_DNA"/>
</dbReference>
<dbReference type="GO" id="GO:0005524">
    <property type="term" value="F:ATP binding"/>
    <property type="evidence" value="ECO:0007669"/>
    <property type="project" value="UniProtKB-KW"/>
</dbReference>
<dbReference type="Pfam" id="PF00012">
    <property type="entry name" value="HSP70"/>
    <property type="match status" value="1"/>
</dbReference>
<feature type="compositionally biased region" description="Polar residues" evidence="3">
    <location>
        <begin position="102"/>
        <end position="117"/>
    </location>
</feature>
<dbReference type="Gene3D" id="1.20.1270.10">
    <property type="match status" value="1"/>
</dbReference>
<organism evidence="4">
    <name type="scientific">bioreactor metagenome</name>
    <dbReference type="NCBI Taxonomy" id="1076179"/>
    <lineage>
        <taxon>unclassified sequences</taxon>
        <taxon>metagenomes</taxon>
        <taxon>ecological metagenomes</taxon>
    </lineage>
</organism>
<gene>
    <name evidence="4" type="primary">dnaK2_7</name>
    <name evidence="4" type="ORF">SDC9_190751</name>
</gene>
<dbReference type="SUPFAM" id="SSF100934">
    <property type="entry name" value="Heat shock protein 70kD (HSP70), C-terminal subdomain"/>
    <property type="match status" value="1"/>
</dbReference>
<feature type="compositionally biased region" description="Basic and acidic residues" evidence="3">
    <location>
        <begin position="1"/>
        <end position="23"/>
    </location>
</feature>
<reference evidence="4" key="1">
    <citation type="submission" date="2019-08" db="EMBL/GenBank/DDBJ databases">
        <authorList>
            <person name="Kucharzyk K."/>
            <person name="Murdoch R.W."/>
            <person name="Higgins S."/>
            <person name="Loffler F."/>
        </authorList>
    </citation>
    <scope>NUCLEOTIDE SEQUENCE</scope>
</reference>
<accession>A0A645HXF6</accession>
<protein>
    <submittedName>
        <fullName evidence="4">Chaperone protein dnaK2</fullName>
    </submittedName>
</protein>
<proteinExistence type="predicted"/>
<feature type="compositionally biased region" description="Polar residues" evidence="3">
    <location>
        <begin position="84"/>
        <end position="94"/>
    </location>
</feature>
<dbReference type="InterPro" id="IPR013126">
    <property type="entry name" value="Hsp_70_fam"/>
</dbReference>
<feature type="region of interest" description="Disordered" evidence="3">
    <location>
        <begin position="84"/>
        <end position="133"/>
    </location>
</feature>
<dbReference type="AlphaFoldDB" id="A0A645HXF6"/>
<comment type="caution">
    <text evidence="4">The sequence shown here is derived from an EMBL/GenBank/DDBJ whole genome shotgun (WGS) entry which is preliminary data.</text>
</comment>
<feature type="region of interest" description="Disordered" evidence="3">
    <location>
        <begin position="1"/>
        <end position="26"/>
    </location>
</feature>
<dbReference type="FunFam" id="1.20.1270.10:FF:000001">
    <property type="entry name" value="Molecular chaperone DnaK"/>
    <property type="match status" value="1"/>
</dbReference>
<evidence type="ECO:0000256" key="3">
    <source>
        <dbReference type="SAM" id="MobiDB-lite"/>
    </source>
</evidence>
<evidence type="ECO:0000256" key="1">
    <source>
        <dbReference type="ARBA" id="ARBA00022741"/>
    </source>
</evidence>
<sequence length="133" mass="14949">MKTEAKNNMEADKKRKDEIDLKNQADSLIYSTEKQITELGDKLPSDQKMKIEEAKSKLAQAVKDENPANIRTAIDELNQIWSAASSQMYNQQSATPPPNGEPHQQQTGNAQTTPNDNTVEEAEYTVIEDDKKQ</sequence>
<keyword evidence="2" id="KW-0067">ATP-binding</keyword>